<dbReference type="GeneID" id="92098989"/>
<comment type="caution">
    <text evidence="2">The sequence shown here is derived from an EMBL/GenBank/DDBJ whole genome shotgun (WGS) entry which is preliminary data.</text>
</comment>
<feature type="transmembrane region" description="Helical" evidence="1">
    <location>
        <begin position="161"/>
        <end position="187"/>
    </location>
</feature>
<feature type="transmembrane region" description="Helical" evidence="1">
    <location>
        <begin position="41"/>
        <end position="63"/>
    </location>
</feature>
<sequence length="488" mass="55046">MEANTPLLNLPSAVNNMDNSKHLRRLEQPMVALRRHVSLKFCLHLTGHIASALITGAILQLSLRSVYRADDGAWDYRWYMLNLGQKEEGNLLQILAKLHELIMVASLYGIALHISRRLLVGSAGVPFGLLVGGYQSPGSYIVHKALWSPLLGSFRLRKWRFAIFALGLLFATVFANALGPASAIALIPNLDWYTMGDPFRNIRAQTSTYHIGRENMTAEETIRTFYPTVLDRFTFDNEYNFNLCRSANWNVIDCPGADWEAIFSWANSFTGTGVNTNKVLRLAGQTRYITANAFTATTLLPNANTSGVAVGTSLPFFVVDLMDQLWSLVSLKGMRAAEPERQRLRISPESPVLAPVAKGLRIRQGQQRNAIFPYVLAQRAYHISSWPIPQNIWNVDRKLFDMRYTWVPVPQDDRRLHKRASIGIVFKLPGMYHGVVMPCTISSYWRRPEVTMDPTMNLRVENSFIETTALKRLGRPGSPQSVVRIEPE</sequence>
<evidence type="ECO:0000256" key="1">
    <source>
        <dbReference type="SAM" id="Phobius"/>
    </source>
</evidence>
<keyword evidence="1" id="KW-0812">Transmembrane</keyword>
<accession>A0ABR1T6B2</accession>
<keyword evidence="1" id="KW-1133">Transmembrane helix</keyword>
<protein>
    <submittedName>
        <fullName evidence="2">Uncharacterized protein</fullName>
    </submittedName>
</protein>
<name>A0ABR1T6B2_9PEZI</name>
<proteinExistence type="predicted"/>
<keyword evidence="3" id="KW-1185">Reference proteome</keyword>
<dbReference type="Proteomes" id="UP001480595">
    <property type="component" value="Unassembled WGS sequence"/>
</dbReference>
<reference evidence="2 3" key="1">
    <citation type="submission" date="2023-01" db="EMBL/GenBank/DDBJ databases">
        <title>Analysis of 21 Apiospora genomes using comparative genomics revels a genus with tremendous synthesis potential of carbohydrate active enzymes and secondary metabolites.</title>
        <authorList>
            <person name="Sorensen T."/>
        </authorList>
    </citation>
    <scope>NUCLEOTIDE SEQUENCE [LARGE SCALE GENOMIC DNA]</scope>
    <source>
        <strain evidence="2 3">CBS 135458</strain>
    </source>
</reference>
<dbReference type="EMBL" id="JAQQWL010000015">
    <property type="protein sequence ID" value="KAK8041510.1"/>
    <property type="molecule type" value="Genomic_DNA"/>
</dbReference>
<evidence type="ECO:0000313" key="2">
    <source>
        <dbReference type="EMBL" id="KAK8041510.1"/>
    </source>
</evidence>
<evidence type="ECO:0000313" key="3">
    <source>
        <dbReference type="Proteomes" id="UP001480595"/>
    </source>
</evidence>
<organism evidence="2 3">
    <name type="scientific">Apiospora phragmitis</name>
    <dbReference type="NCBI Taxonomy" id="2905665"/>
    <lineage>
        <taxon>Eukaryota</taxon>
        <taxon>Fungi</taxon>
        <taxon>Dikarya</taxon>
        <taxon>Ascomycota</taxon>
        <taxon>Pezizomycotina</taxon>
        <taxon>Sordariomycetes</taxon>
        <taxon>Xylariomycetidae</taxon>
        <taxon>Amphisphaeriales</taxon>
        <taxon>Apiosporaceae</taxon>
        <taxon>Apiospora</taxon>
    </lineage>
</organism>
<keyword evidence="1" id="KW-0472">Membrane</keyword>
<dbReference type="RefSeq" id="XP_066709055.1">
    <property type="nucleotide sequence ID" value="XM_066865926.1"/>
</dbReference>
<gene>
    <name evidence="2" type="ORF">PG994_014517</name>
</gene>